<accession>A0A8S4MXZ6</accession>
<evidence type="ECO:0000256" key="1">
    <source>
        <dbReference type="SAM" id="MobiDB-lite"/>
    </source>
</evidence>
<evidence type="ECO:0000313" key="2">
    <source>
        <dbReference type="EMBL" id="CAH1773455.1"/>
    </source>
</evidence>
<evidence type="ECO:0000313" key="3">
    <source>
        <dbReference type="Proteomes" id="UP000749559"/>
    </source>
</evidence>
<reference evidence="2" key="1">
    <citation type="submission" date="2022-03" db="EMBL/GenBank/DDBJ databases">
        <authorList>
            <person name="Martin C."/>
        </authorList>
    </citation>
    <scope>NUCLEOTIDE SEQUENCE</scope>
</reference>
<feature type="region of interest" description="Disordered" evidence="1">
    <location>
        <begin position="125"/>
        <end position="272"/>
    </location>
</feature>
<protein>
    <submittedName>
        <fullName evidence="2">Uncharacterized protein</fullName>
    </submittedName>
</protein>
<proteinExistence type="predicted"/>
<organism evidence="2 3">
    <name type="scientific">Owenia fusiformis</name>
    <name type="common">Polychaete worm</name>
    <dbReference type="NCBI Taxonomy" id="6347"/>
    <lineage>
        <taxon>Eukaryota</taxon>
        <taxon>Metazoa</taxon>
        <taxon>Spiralia</taxon>
        <taxon>Lophotrochozoa</taxon>
        <taxon>Annelida</taxon>
        <taxon>Polychaeta</taxon>
        <taxon>Sedentaria</taxon>
        <taxon>Canalipalpata</taxon>
        <taxon>Sabellida</taxon>
        <taxon>Oweniida</taxon>
        <taxon>Oweniidae</taxon>
        <taxon>Owenia</taxon>
    </lineage>
</organism>
<gene>
    <name evidence="2" type="ORF">OFUS_LOCUS1052</name>
</gene>
<comment type="caution">
    <text evidence="2">The sequence shown here is derived from an EMBL/GenBank/DDBJ whole genome shotgun (WGS) entry which is preliminary data.</text>
</comment>
<keyword evidence="3" id="KW-1185">Reference proteome</keyword>
<dbReference type="Proteomes" id="UP000749559">
    <property type="component" value="Unassembled WGS sequence"/>
</dbReference>
<dbReference type="EMBL" id="CAIIXF020000001">
    <property type="protein sequence ID" value="CAH1773455.1"/>
    <property type="molecule type" value="Genomic_DNA"/>
</dbReference>
<sequence>MQGDWWSGRASIQSSSEFAVAKNRERSASPVWPNNLNSAGSANTVRSPSIITLKYEQCFPLPTQRTRHSAPNVFAETVEIRRKRQTSHNSKKSMNNSLEPIPLDKNVFSLDLKNMQVPGISLSSKQLESCRTRDDSTTSPSVPFNTEIVPNYSDIHKQESHRHSSVDDCRPRRVDSADKDNRRRNHQFERQNGSRNTSRKSQSLVDRRESLENGHDSISKDDQRNNRQPPGNKVAFKGGGKGNFLTNQVPASQTNAHNNTTQRNLLLSGSGTNSSIKDAEELVAMGTLWQPPSTASGSTKPGQGAPSNRSVANSTPQHRKVPSRSSIVHHPQLTNRQKEKESEPKYPDPMVSSFPSFQQRLSELSMLEADTIRYERNRKIKKKPKQDS</sequence>
<feature type="compositionally biased region" description="Basic and acidic residues" evidence="1">
    <location>
        <begin position="154"/>
        <end position="189"/>
    </location>
</feature>
<feature type="compositionally biased region" description="Basic and acidic residues" evidence="1">
    <location>
        <begin position="336"/>
        <end position="346"/>
    </location>
</feature>
<feature type="compositionally biased region" description="Polar residues" evidence="1">
    <location>
        <begin position="290"/>
        <end position="316"/>
    </location>
</feature>
<dbReference type="OrthoDB" id="9888309at2759"/>
<feature type="compositionally biased region" description="Polar residues" evidence="1">
    <location>
        <begin position="190"/>
        <end position="204"/>
    </location>
</feature>
<feature type="region of interest" description="Disordered" evidence="1">
    <location>
        <begin position="289"/>
        <end position="354"/>
    </location>
</feature>
<name>A0A8S4MXZ6_OWEFU</name>
<feature type="compositionally biased region" description="Basic and acidic residues" evidence="1">
    <location>
        <begin position="205"/>
        <end position="225"/>
    </location>
</feature>
<dbReference type="AlphaFoldDB" id="A0A8S4MXZ6"/>
<feature type="compositionally biased region" description="Polar residues" evidence="1">
    <location>
        <begin position="244"/>
        <end position="263"/>
    </location>
</feature>